<organism evidence="1 3">
    <name type="scientific">Polarella glacialis</name>
    <name type="common">Dinoflagellate</name>
    <dbReference type="NCBI Taxonomy" id="89957"/>
    <lineage>
        <taxon>Eukaryota</taxon>
        <taxon>Sar</taxon>
        <taxon>Alveolata</taxon>
        <taxon>Dinophyceae</taxon>
        <taxon>Suessiales</taxon>
        <taxon>Suessiaceae</taxon>
        <taxon>Polarella</taxon>
    </lineage>
</organism>
<dbReference type="EMBL" id="CAJNNW010036504">
    <property type="protein sequence ID" value="CAE8734991.1"/>
    <property type="molecule type" value="Genomic_DNA"/>
</dbReference>
<dbReference type="EMBL" id="CAJNNV010014235">
    <property type="protein sequence ID" value="CAE8602381.1"/>
    <property type="molecule type" value="Genomic_DNA"/>
</dbReference>
<protein>
    <submittedName>
        <fullName evidence="1">Uncharacterized protein</fullName>
    </submittedName>
</protein>
<comment type="caution">
    <text evidence="1">The sequence shown here is derived from an EMBL/GenBank/DDBJ whole genome shotgun (WGS) entry which is preliminary data.</text>
</comment>
<evidence type="ECO:0000313" key="1">
    <source>
        <dbReference type="EMBL" id="CAE8602381.1"/>
    </source>
</evidence>
<gene>
    <name evidence="1" type="ORF">PGLA1383_LOCUS20624</name>
    <name evidence="2" type="ORF">PGLA2088_LOCUS47606</name>
</gene>
<accession>A0A813EX45</accession>
<dbReference type="Proteomes" id="UP000626109">
    <property type="component" value="Unassembled WGS sequence"/>
</dbReference>
<keyword evidence="3" id="KW-1185">Reference proteome</keyword>
<name>A0A813EX45_POLGL</name>
<evidence type="ECO:0000313" key="2">
    <source>
        <dbReference type="EMBL" id="CAE8734991.1"/>
    </source>
</evidence>
<dbReference type="AlphaFoldDB" id="A0A813EX45"/>
<proteinExistence type="predicted"/>
<evidence type="ECO:0000313" key="3">
    <source>
        <dbReference type="Proteomes" id="UP000654075"/>
    </source>
</evidence>
<reference evidence="1" key="1">
    <citation type="submission" date="2021-02" db="EMBL/GenBank/DDBJ databases">
        <authorList>
            <person name="Dougan E. K."/>
            <person name="Rhodes N."/>
            <person name="Thang M."/>
            <person name="Chan C."/>
        </authorList>
    </citation>
    <scope>NUCLEOTIDE SEQUENCE</scope>
</reference>
<dbReference type="Proteomes" id="UP000654075">
    <property type="component" value="Unassembled WGS sequence"/>
</dbReference>
<sequence>MRTVCDASATSAPAGQPVKIGRFVVVKEFLCGSPACPATAQSAAVEAPEDPPVSKDEILPLAHFFVEATEENASTCCGSLVLSSWKTGDYNTLIHSSSPMPCAFVIRWLLVP</sequence>